<dbReference type="InterPro" id="IPR011992">
    <property type="entry name" value="EF-hand-dom_pair"/>
</dbReference>
<dbReference type="EC" id="3.1.4.11" evidence="1 5"/>
<keyword evidence="3 5" id="KW-0442">Lipid degradation</keyword>
<dbReference type="GO" id="GO:0004435">
    <property type="term" value="F:phosphatidylinositol-4,5-bisphosphate phospholipase C activity"/>
    <property type="evidence" value="ECO:0007669"/>
    <property type="project" value="UniProtKB-EC"/>
</dbReference>
<organism evidence="8 9">
    <name type="scientific">Caligus rogercresseyi</name>
    <name type="common">Sea louse</name>
    <dbReference type="NCBI Taxonomy" id="217165"/>
    <lineage>
        <taxon>Eukaryota</taxon>
        <taxon>Metazoa</taxon>
        <taxon>Ecdysozoa</taxon>
        <taxon>Arthropoda</taxon>
        <taxon>Crustacea</taxon>
        <taxon>Multicrustacea</taxon>
        <taxon>Hexanauplia</taxon>
        <taxon>Copepoda</taxon>
        <taxon>Siphonostomatoida</taxon>
        <taxon>Caligidae</taxon>
        <taxon>Caligus</taxon>
    </lineage>
</organism>
<keyword evidence="2 5" id="KW-0378">Hydrolase</keyword>
<dbReference type="Proteomes" id="UP000595437">
    <property type="component" value="Chromosome 8"/>
</dbReference>
<evidence type="ECO:0000313" key="9">
    <source>
        <dbReference type="Proteomes" id="UP000595437"/>
    </source>
</evidence>
<evidence type="ECO:0000256" key="6">
    <source>
        <dbReference type="SAM" id="Coils"/>
    </source>
</evidence>
<evidence type="ECO:0000256" key="5">
    <source>
        <dbReference type="RuleBase" id="RU361133"/>
    </source>
</evidence>
<dbReference type="GO" id="GO:0016042">
    <property type="term" value="P:lipid catabolic process"/>
    <property type="evidence" value="ECO:0007669"/>
    <property type="project" value="UniProtKB-KW"/>
</dbReference>
<dbReference type="OrthoDB" id="269822at2759"/>
<sequence>MRTIRIAWKWSTNTNCIESFQTTLLRIRNDRRDLSLDPFEIRYFERGQKLGSYHLLSIYFGLEFILKKIETLSELIDELTKAKSFLKRDLITRPLKPTSNVNFLLCIFKDENLDNWISYMSASTGLSNEKISEYIDNMTSLIDWTTFFNVFRRIMNVESRMSKALRTQFYKTKEKAHFGMMGNQDFADFLQYEQKEKPPDNICLMLLEHIQRIARAINVFTSNRISMKDPKLSFEDFLDYLFSPSNALLPPNIQEDDMNHPLPQYFINSSHNSYLNGHQFFGNSIVRNYARLLRLGVRCIEIDCWNGYSEDFPISVTHGNTLCTKVDFLSVVRSIREHAFATSPYPVIISIEDHCSTSRQRLMADILRTELGEYLLTEPIDNGKDLPSPYQLRYKIILKHKKFSENPEIRMKP</sequence>
<evidence type="ECO:0000256" key="2">
    <source>
        <dbReference type="ARBA" id="ARBA00022801"/>
    </source>
</evidence>
<feature type="coiled-coil region" evidence="6">
    <location>
        <begin position="62"/>
        <end position="89"/>
    </location>
</feature>
<dbReference type="Pfam" id="PF00388">
    <property type="entry name" value="PI-PLC-X"/>
    <property type="match status" value="1"/>
</dbReference>
<keyword evidence="6" id="KW-0175">Coiled coil</keyword>
<dbReference type="InterPro" id="IPR017946">
    <property type="entry name" value="PLC-like_Pdiesterase_TIM-brl"/>
</dbReference>
<comment type="catalytic activity">
    <reaction evidence="5">
        <text>a 1,2-diacyl-sn-glycero-3-phospho-(1D-myo-inositol-4,5-bisphosphate) + H2O = 1D-myo-inositol 1,4,5-trisphosphate + a 1,2-diacyl-sn-glycerol + H(+)</text>
        <dbReference type="Rhea" id="RHEA:33179"/>
        <dbReference type="ChEBI" id="CHEBI:15377"/>
        <dbReference type="ChEBI" id="CHEBI:15378"/>
        <dbReference type="ChEBI" id="CHEBI:17815"/>
        <dbReference type="ChEBI" id="CHEBI:58456"/>
        <dbReference type="ChEBI" id="CHEBI:203600"/>
        <dbReference type="EC" id="3.1.4.11"/>
    </reaction>
</comment>
<dbReference type="GO" id="GO:0051209">
    <property type="term" value="P:release of sequestered calcium ion into cytosol"/>
    <property type="evidence" value="ECO:0007669"/>
    <property type="project" value="TreeGrafter"/>
</dbReference>
<reference evidence="9" key="1">
    <citation type="submission" date="2021-01" db="EMBL/GenBank/DDBJ databases">
        <title>Caligus Genome Assembly.</title>
        <authorList>
            <person name="Gallardo-Escarate C."/>
        </authorList>
    </citation>
    <scope>NUCLEOTIDE SEQUENCE [LARGE SCALE GENOMIC DNA]</scope>
</reference>
<evidence type="ECO:0000256" key="1">
    <source>
        <dbReference type="ARBA" id="ARBA00012368"/>
    </source>
</evidence>
<dbReference type="SMART" id="SM00148">
    <property type="entry name" value="PLCXc"/>
    <property type="match status" value="1"/>
</dbReference>
<name>A0A7T8HKH4_CALRO</name>
<dbReference type="PROSITE" id="PS50007">
    <property type="entry name" value="PIPLC_X_DOMAIN"/>
    <property type="match status" value="1"/>
</dbReference>
<dbReference type="PANTHER" id="PTHR10336">
    <property type="entry name" value="PHOSPHOINOSITIDE-SPECIFIC PHOSPHOLIPASE C FAMILY PROTEIN"/>
    <property type="match status" value="1"/>
</dbReference>
<proteinExistence type="predicted"/>
<dbReference type="Gene3D" id="3.20.20.190">
    <property type="entry name" value="Phosphatidylinositol (PI) phosphodiesterase"/>
    <property type="match status" value="1"/>
</dbReference>
<dbReference type="PANTHER" id="PTHR10336:SF36">
    <property type="entry name" value="1-PHOSPHATIDYLINOSITOL 4,5-BISPHOSPHATE PHOSPHODIESTERASE BETA-4"/>
    <property type="match status" value="1"/>
</dbReference>
<dbReference type="Gene3D" id="1.10.238.10">
    <property type="entry name" value="EF-hand"/>
    <property type="match status" value="1"/>
</dbReference>
<dbReference type="SUPFAM" id="SSF51695">
    <property type="entry name" value="PLC-like phosphodiesterases"/>
    <property type="match status" value="1"/>
</dbReference>
<dbReference type="PRINTS" id="PR00390">
    <property type="entry name" value="PHPHLIPASEC"/>
</dbReference>
<dbReference type="EMBL" id="CP045897">
    <property type="protein sequence ID" value="QQP51733.1"/>
    <property type="molecule type" value="Genomic_DNA"/>
</dbReference>
<dbReference type="CDD" id="cd08558">
    <property type="entry name" value="PI-PLCc_eukaryota"/>
    <property type="match status" value="1"/>
</dbReference>
<dbReference type="AlphaFoldDB" id="A0A7T8HKH4"/>
<keyword evidence="4 5" id="KW-0443">Lipid metabolism</keyword>
<evidence type="ECO:0000256" key="3">
    <source>
        <dbReference type="ARBA" id="ARBA00022963"/>
    </source>
</evidence>
<keyword evidence="9" id="KW-1185">Reference proteome</keyword>
<dbReference type="SUPFAM" id="SSF47473">
    <property type="entry name" value="EF-hand"/>
    <property type="match status" value="1"/>
</dbReference>
<feature type="domain" description="Phosphatidylinositol-specific phospholipase C X" evidence="7">
    <location>
        <begin position="256"/>
        <end position="401"/>
    </location>
</feature>
<evidence type="ECO:0000256" key="4">
    <source>
        <dbReference type="ARBA" id="ARBA00023098"/>
    </source>
</evidence>
<evidence type="ECO:0000259" key="7">
    <source>
        <dbReference type="SMART" id="SM00148"/>
    </source>
</evidence>
<evidence type="ECO:0000313" key="8">
    <source>
        <dbReference type="EMBL" id="QQP51733.1"/>
    </source>
</evidence>
<protein>
    <recommendedName>
        <fullName evidence="1 5">Phosphoinositide phospholipase C</fullName>
        <ecNumber evidence="1 5">3.1.4.11</ecNumber>
    </recommendedName>
</protein>
<dbReference type="GO" id="GO:0048015">
    <property type="term" value="P:phosphatidylinositol-mediated signaling"/>
    <property type="evidence" value="ECO:0007669"/>
    <property type="project" value="TreeGrafter"/>
</dbReference>
<accession>A0A7T8HKH4</accession>
<dbReference type="InterPro" id="IPR000909">
    <property type="entry name" value="PLipase_C_PInositol-sp_X_dom"/>
</dbReference>
<gene>
    <name evidence="8" type="ORF">FKW44_013174</name>
</gene>
<dbReference type="InterPro" id="IPR001192">
    <property type="entry name" value="PI-PLC_fam"/>
</dbReference>